<dbReference type="RefSeq" id="WP_380023151.1">
    <property type="nucleotide sequence ID" value="NZ_JBHMDY010000004.1"/>
</dbReference>
<proteinExistence type="predicted"/>
<dbReference type="InterPro" id="IPR032093">
    <property type="entry name" value="PhoD_N"/>
</dbReference>
<sequence length="581" mass="62888">MAMSSSTSSSSNTPERASSDTTPAGLKRRTVLRAGALAGAAVGTTALAGQAATASANAGGGGGAPAAGGHAVFQHGVASGDPMADRVILWTRVTPTPEATPGSGVGDVVVVTWEVSPDPGFGHITASGSVSTDAGRDHTVKFDATGLAPDSWYHYRFHALGQTSTVGRTRTAPADGAMPASGRWRTGVVSCSNWEAGYFAGYRHLVQRGDLDVVIELGDYIYEYERGGYTAKFGAIRHHEPPHEIVTLRDYRTRLAQYRTDPDLQSLHAHVPWICTWDDHELANDAWEHGAENHQPHEGNWGDRKAAGSQAYFEWMPIRPDSLRDGGFLYRRLRWGALAELSMLDLRSYRTETPGRLDGHAVDQAGTMTGADQFDWLTRGLASSTARWNVVGNSVMVSPVMIPPLDHRTMGALTELLGIPREGITYNADQWDGYAGERRRLFESIRNTGKRNFVFLTGDIHSSWANEVPVDPADYPGAGVDAVEFVTPSITSNNVDDILKLPSGNGLSAAAQGALSGANNHIRWVDLDRHGYTVVEFTQDYAHADYWALHDHTVPDTGAYPMHSWRTRHGSNRVEPAGPMP</sequence>
<feature type="domain" description="Phospholipase D N-terminal" evidence="3">
    <location>
        <begin position="75"/>
        <end position="171"/>
    </location>
</feature>
<dbReference type="EMBL" id="JBHMDY010000004">
    <property type="protein sequence ID" value="MFB9259206.1"/>
    <property type="molecule type" value="Genomic_DNA"/>
</dbReference>
<dbReference type="PROSITE" id="PS51318">
    <property type="entry name" value="TAT"/>
    <property type="match status" value="1"/>
</dbReference>
<feature type="compositionally biased region" description="Low complexity" evidence="1">
    <location>
        <begin position="1"/>
        <end position="11"/>
    </location>
</feature>
<dbReference type="InterPro" id="IPR038607">
    <property type="entry name" value="PhoD-like_sf"/>
</dbReference>
<feature type="domain" description="PhoD-like phosphatase metallophosphatase" evidence="2">
    <location>
        <begin position="188"/>
        <end position="546"/>
    </location>
</feature>
<dbReference type="InterPro" id="IPR029052">
    <property type="entry name" value="Metallo-depent_PP-like"/>
</dbReference>
<organism evidence="4 5">
    <name type="scientific">Dietzia aerolata</name>
    <dbReference type="NCBI Taxonomy" id="595984"/>
    <lineage>
        <taxon>Bacteria</taxon>
        <taxon>Bacillati</taxon>
        <taxon>Actinomycetota</taxon>
        <taxon>Actinomycetes</taxon>
        <taxon>Mycobacteriales</taxon>
        <taxon>Dietziaceae</taxon>
        <taxon>Dietzia</taxon>
    </lineage>
</organism>
<comment type="caution">
    <text evidence="4">The sequence shown here is derived from an EMBL/GenBank/DDBJ whole genome shotgun (WGS) entry which is preliminary data.</text>
</comment>
<dbReference type="CDD" id="cd07389">
    <property type="entry name" value="MPP_PhoD"/>
    <property type="match status" value="1"/>
</dbReference>
<evidence type="ECO:0000313" key="4">
    <source>
        <dbReference type="EMBL" id="MFB9259206.1"/>
    </source>
</evidence>
<dbReference type="Gene3D" id="3.60.21.70">
    <property type="entry name" value="PhoD-like phosphatase"/>
    <property type="match status" value="1"/>
</dbReference>
<dbReference type="Pfam" id="PF16655">
    <property type="entry name" value="PhoD_N"/>
    <property type="match status" value="1"/>
</dbReference>
<dbReference type="Pfam" id="PF09423">
    <property type="entry name" value="PhoD"/>
    <property type="match status" value="1"/>
</dbReference>
<dbReference type="PANTHER" id="PTHR43606">
    <property type="entry name" value="PHOSPHATASE, PUTATIVE (AFU_ORTHOLOGUE AFUA_6G08710)-RELATED"/>
    <property type="match status" value="1"/>
</dbReference>
<dbReference type="Proteomes" id="UP001589700">
    <property type="component" value="Unassembled WGS sequence"/>
</dbReference>
<dbReference type="InterPro" id="IPR052900">
    <property type="entry name" value="Phospholipid_Metab_Enz"/>
</dbReference>
<evidence type="ECO:0000259" key="3">
    <source>
        <dbReference type="Pfam" id="PF16655"/>
    </source>
</evidence>
<dbReference type="InterPro" id="IPR018946">
    <property type="entry name" value="PhoD-like_MPP"/>
</dbReference>
<gene>
    <name evidence="4" type="ORF">ACFFVD_05265</name>
</gene>
<feature type="region of interest" description="Disordered" evidence="1">
    <location>
        <begin position="1"/>
        <end position="27"/>
    </location>
</feature>
<keyword evidence="5" id="KW-1185">Reference proteome</keyword>
<accession>A0ABV5JN97</accession>
<evidence type="ECO:0000259" key="2">
    <source>
        <dbReference type="Pfam" id="PF09423"/>
    </source>
</evidence>
<dbReference type="SUPFAM" id="SSF56300">
    <property type="entry name" value="Metallo-dependent phosphatases"/>
    <property type="match status" value="1"/>
</dbReference>
<dbReference type="Gene3D" id="2.60.40.380">
    <property type="entry name" value="Purple acid phosphatase-like, N-terminal"/>
    <property type="match status" value="1"/>
</dbReference>
<protein>
    <submittedName>
        <fullName evidence="4">Alkaline phosphatase D family protein</fullName>
    </submittedName>
</protein>
<feature type="compositionally biased region" description="Polar residues" evidence="1">
    <location>
        <begin position="12"/>
        <end position="22"/>
    </location>
</feature>
<evidence type="ECO:0000256" key="1">
    <source>
        <dbReference type="SAM" id="MobiDB-lite"/>
    </source>
</evidence>
<dbReference type="PANTHER" id="PTHR43606:SF2">
    <property type="entry name" value="ALKALINE PHOSPHATASE FAMILY PROTEIN (AFU_ORTHOLOGUE AFUA_5G03860)"/>
    <property type="match status" value="1"/>
</dbReference>
<evidence type="ECO:0000313" key="5">
    <source>
        <dbReference type="Proteomes" id="UP001589700"/>
    </source>
</evidence>
<reference evidence="4 5" key="1">
    <citation type="submission" date="2024-09" db="EMBL/GenBank/DDBJ databases">
        <authorList>
            <person name="Sun Q."/>
            <person name="Mori K."/>
        </authorList>
    </citation>
    <scope>NUCLEOTIDE SEQUENCE [LARGE SCALE GENOMIC DNA]</scope>
    <source>
        <strain evidence="4 5">CCM 7659</strain>
    </source>
</reference>
<name>A0ABV5JN97_9ACTN</name>
<dbReference type="InterPro" id="IPR006311">
    <property type="entry name" value="TAT_signal"/>
</dbReference>